<dbReference type="SUPFAM" id="SSF52402">
    <property type="entry name" value="Adenine nucleotide alpha hydrolases-like"/>
    <property type="match status" value="1"/>
</dbReference>
<dbReference type="AlphaFoldDB" id="A0A1E8E101"/>
<dbReference type="RefSeq" id="WP_070154682.1">
    <property type="nucleotide sequence ID" value="NZ_MKQS01000014.1"/>
</dbReference>
<dbReference type="PRINTS" id="PR01438">
    <property type="entry name" value="UNVRSLSTRESS"/>
</dbReference>
<dbReference type="PANTHER" id="PTHR46268">
    <property type="entry name" value="STRESS RESPONSE PROTEIN NHAX"/>
    <property type="match status" value="1"/>
</dbReference>
<evidence type="ECO:0000256" key="2">
    <source>
        <dbReference type="PIRNR" id="PIRNR006276"/>
    </source>
</evidence>
<comment type="similarity">
    <text evidence="1 2">Belongs to the universal stress protein A family.</text>
</comment>
<dbReference type="Pfam" id="PF00582">
    <property type="entry name" value="Usp"/>
    <property type="match status" value="1"/>
</dbReference>
<dbReference type="GO" id="GO:0005737">
    <property type="term" value="C:cytoplasm"/>
    <property type="evidence" value="ECO:0007669"/>
    <property type="project" value="UniProtKB-SubCell"/>
</dbReference>
<evidence type="ECO:0000256" key="1">
    <source>
        <dbReference type="ARBA" id="ARBA00008791"/>
    </source>
</evidence>
<dbReference type="InterPro" id="IPR014729">
    <property type="entry name" value="Rossmann-like_a/b/a_fold"/>
</dbReference>
<sequence>MSYQNILVPVDGSQISFSAVKHAAEIAKVFNNKLTLISLVAEDPFTDSDFYYNYSSAIMKEYFVQATANAKKALKEADEIAQTVGVNAETHVVEGLVSAEGVIKTAKELNADVIVMGSHGRKGFQKLLLGSFATDVLRHTELPVLIVKA</sequence>
<evidence type="ECO:0000259" key="3">
    <source>
        <dbReference type="Pfam" id="PF00582"/>
    </source>
</evidence>
<gene>
    <name evidence="4" type="ORF">BJN41_09560</name>
</gene>
<dbReference type="InterPro" id="IPR006015">
    <property type="entry name" value="Universal_stress_UspA"/>
</dbReference>
<dbReference type="Gene3D" id="3.40.50.620">
    <property type="entry name" value="HUPs"/>
    <property type="match status" value="1"/>
</dbReference>
<comment type="caution">
    <text evidence="4">The sequence shown here is derived from an EMBL/GenBank/DDBJ whole genome shotgun (WGS) entry which is preliminary data.</text>
</comment>
<reference evidence="4 5" key="1">
    <citation type="submission" date="2016-10" db="EMBL/GenBank/DDBJ databases">
        <title>Genome of airborne Acinetobacter sp. 5-2Ac02 in the hospital environment: Species near to Acinetobacter towneri.</title>
        <authorList>
            <person name="Barbosa B."/>
            <person name="Fernandez-Garcia L."/>
            <person name="Gato E."/>
            <person name="Leao R."/>
            <person name="Albano R."/>
            <person name="Fernandez B."/>
            <person name="Fernandez-Cuenca F."/>
            <person name="Marques E."/>
            <person name="Tomas M."/>
        </authorList>
    </citation>
    <scope>NUCLEOTIDE SEQUENCE [LARGE SCALE GENOMIC DNA]</scope>
    <source>
        <strain evidence="4 5">5-2Ac02</strain>
    </source>
</reference>
<dbReference type="InterPro" id="IPR006016">
    <property type="entry name" value="UspA"/>
</dbReference>
<name>A0A1E8E101_9GAMM</name>
<protein>
    <recommendedName>
        <fullName evidence="2">Universal stress protein</fullName>
    </recommendedName>
</protein>
<keyword evidence="2" id="KW-0963">Cytoplasm</keyword>
<comment type="subcellular location">
    <subcellularLocation>
        <location evidence="2">Cytoplasm</location>
    </subcellularLocation>
</comment>
<dbReference type="PIRSF" id="PIRSF006276">
    <property type="entry name" value="UspA"/>
    <property type="match status" value="1"/>
</dbReference>
<feature type="domain" description="UspA" evidence="3">
    <location>
        <begin position="3"/>
        <end position="148"/>
    </location>
</feature>
<dbReference type="CDD" id="cd00293">
    <property type="entry name" value="USP-like"/>
    <property type="match status" value="1"/>
</dbReference>
<dbReference type="eggNOG" id="COG0589">
    <property type="taxonomic scope" value="Bacteria"/>
</dbReference>
<dbReference type="PANTHER" id="PTHR46268:SF15">
    <property type="entry name" value="UNIVERSAL STRESS PROTEIN HP_0031"/>
    <property type="match status" value="1"/>
</dbReference>
<dbReference type="EMBL" id="MKQS01000014">
    <property type="protein sequence ID" value="OFE43287.1"/>
    <property type="molecule type" value="Genomic_DNA"/>
</dbReference>
<dbReference type="STRING" id="202956.BJN41_09560"/>
<accession>A0A1E8E101</accession>
<evidence type="ECO:0000313" key="4">
    <source>
        <dbReference type="EMBL" id="OFE43287.1"/>
    </source>
</evidence>
<proteinExistence type="inferred from homology"/>
<evidence type="ECO:0000313" key="5">
    <source>
        <dbReference type="Proteomes" id="UP000186931"/>
    </source>
</evidence>
<organism evidence="4 5">
    <name type="scientific">Acinetobacter towneri</name>
    <dbReference type="NCBI Taxonomy" id="202956"/>
    <lineage>
        <taxon>Bacteria</taxon>
        <taxon>Pseudomonadati</taxon>
        <taxon>Pseudomonadota</taxon>
        <taxon>Gammaproteobacteria</taxon>
        <taxon>Moraxellales</taxon>
        <taxon>Moraxellaceae</taxon>
        <taxon>Acinetobacter</taxon>
    </lineage>
</organism>
<dbReference type="Proteomes" id="UP000186931">
    <property type="component" value="Unassembled WGS sequence"/>
</dbReference>